<proteinExistence type="predicted"/>
<organism evidence="1 2">
    <name type="scientific">Marasmiellus scandens</name>
    <dbReference type="NCBI Taxonomy" id="2682957"/>
    <lineage>
        <taxon>Eukaryota</taxon>
        <taxon>Fungi</taxon>
        <taxon>Dikarya</taxon>
        <taxon>Basidiomycota</taxon>
        <taxon>Agaricomycotina</taxon>
        <taxon>Agaricomycetes</taxon>
        <taxon>Agaricomycetidae</taxon>
        <taxon>Agaricales</taxon>
        <taxon>Marasmiineae</taxon>
        <taxon>Omphalotaceae</taxon>
        <taxon>Marasmiellus</taxon>
    </lineage>
</organism>
<sequence>MALSVPFVFSIPVVVIKGPRNKGYTGTAIDAKPSPHAESGWMVYVLFNILTVEPDWYDYAQIRHWKSGYPLHCCGLPFPYKLQLHIPVYAVDTSDYEIGPDSQDLLSAPPLTPPAPAVSLPDPWRPSASDIQTWFDQNSDQLKEKEFSAQVETLDRITRIFVKLGEDPAMALIRTEHSNQFQAIHISNIKPYSGTITSRTNDAIIAVRGEFVGRYMRRLTAVSKEKVFDGLEFLHFNTSNECAGKVLQRVKVDECALVPDDRDNIKAMRRWMVGERHRYKEWQKQEKSRQRHHPGLHAWRCQPNLVQVRISPESTLRTTEQVSQSSPVHVSTGLSFTEHIAQPNPVHVSTGQLLLSTYPEPEPSSLDPSNDDDDCVSLGSVNDDIGTSLKSPDNTVLTYFLSTYPEPESSSLDPSNNDDDCVSLGLIDNDMGISGRSPDSTVLTCTSDLELEHMKNTVSRMEKEIEEMKKKLGLGNKLLDYGSSVPTTSGWGDIEEHGFTRDDDGVVRM</sequence>
<accession>A0ABR1J1U4</accession>
<protein>
    <submittedName>
        <fullName evidence="1">Uncharacterized protein</fullName>
    </submittedName>
</protein>
<reference evidence="1 2" key="1">
    <citation type="submission" date="2024-01" db="EMBL/GenBank/DDBJ databases">
        <title>A draft genome for the cacao thread blight pathogen Marasmiellus scandens.</title>
        <authorList>
            <person name="Baruah I.K."/>
            <person name="Leung J."/>
            <person name="Bukari Y."/>
            <person name="Amoako-Attah I."/>
            <person name="Meinhardt L.W."/>
            <person name="Bailey B.A."/>
            <person name="Cohen S.P."/>
        </authorList>
    </citation>
    <scope>NUCLEOTIDE SEQUENCE [LARGE SCALE GENOMIC DNA]</scope>
    <source>
        <strain evidence="1 2">GH-19</strain>
    </source>
</reference>
<name>A0ABR1J1U4_9AGAR</name>
<evidence type="ECO:0000313" key="2">
    <source>
        <dbReference type="Proteomes" id="UP001498398"/>
    </source>
</evidence>
<evidence type="ECO:0000313" key="1">
    <source>
        <dbReference type="EMBL" id="KAK7447690.1"/>
    </source>
</evidence>
<keyword evidence="2" id="KW-1185">Reference proteome</keyword>
<dbReference type="Proteomes" id="UP001498398">
    <property type="component" value="Unassembled WGS sequence"/>
</dbReference>
<comment type="caution">
    <text evidence="1">The sequence shown here is derived from an EMBL/GenBank/DDBJ whole genome shotgun (WGS) entry which is preliminary data.</text>
</comment>
<gene>
    <name evidence="1" type="ORF">VKT23_013946</name>
</gene>
<dbReference type="EMBL" id="JBANRG010000040">
    <property type="protein sequence ID" value="KAK7447690.1"/>
    <property type="molecule type" value="Genomic_DNA"/>
</dbReference>